<feature type="compositionally biased region" description="Basic and acidic residues" evidence="1">
    <location>
        <begin position="230"/>
        <end position="246"/>
    </location>
</feature>
<dbReference type="Proteomes" id="UP000092666">
    <property type="component" value="Unassembled WGS sequence"/>
</dbReference>
<protein>
    <submittedName>
        <fullName evidence="2">Uncharacterized protein</fullName>
    </submittedName>
</protein>
<evidence type="ECO:0000256" key="1">
    <source>
        <dbReference type="SAM" id="MobiDB-lite"/>
    </source>
</evidence>
<evidence type="ECO:0000313" key="2">
    <source>
        <dbReference type="EMBL" id="OCF35174.1"/>
    </source>
</evidence>
<accession>A0A1B9GVW0</accession>
<name>A0A1B9GVW0_9TREE</name>
<proteinExistence type="predicted"/>
<gene>
    <name evidence="2" type="ORF">I316_03216</name>
</gene>
<dbReference type="EMBL" id="KI669500">
    <property type="protein sequence ID" value="OCF35174.1"/>
    <property type="molecule type" value="Genomic_DNA"/>
</dbReference>
<organism evidence="2 3">
    <name type="scientific">Kwoniella heveanensis BCC8398</name>
    <dbReference type="NCBI Taxonomy" id="1296120"/>
    <lineage>
        <taxon>Eukaryota</taxon>
        <taxon>Fungi</taxon>
        <taxon>Dikarya</taxon>
        <taxon>Basidiomycota</taxon>
        <taxon>Agaricomycotina</taxon>
        <taxon>Tremellomycetes</taxon>
        <taxon>Tremellales</taxon>
        <taxon>Cryptococcaceae</taxon>
        <taxon>Kwoniella</taxon>
    </lineage>
</organism>
<dbReference type="AlphaFoldDB" id="A0A1B9GVW0"/>
<sequence>MADEKTPEDPFELFVNWEGSTSEQHHPANQAQYTAYQTTKQDRSAETYGPRQESSDLEPLAPDFPYDAGSYSRPNDPTDVPSDAASYSVSNMAPTECDEAGEVDFPNMKGDLFPNNWSGGHGSLANAVAPAAGTGLDEQSAMIMPHSAALPLQRVWSLPQSSQQLDNTSTAIHGTAERYHGTDLSGLRAVVVPVIPRHGSRRKRGSQELSSVVLGGQGGVSAPTTQLPEISDRTLKRNSTETGEQRKRWRPKTSVYSSATKQRISMPENHHYVQGISMQNFTDRTYGTASLQLTLPCTDPETYTFESVCQSEAYSIKRWDTAAREPDDCNGTASWTVTITANLSREDFDRIGFAGVEPSSASGIDIQRLRVITRHESDDGNKRAPSSLRQVHSEFMRSISAIRKQGAPTLVPTDKLISPVCVPLTAKAKSSGKDINLDVTVRLAISDSATAGRTTDEALLPISNPPSQIHDTQSSNDNDA</sequence>
<reference evidence="2 3" key="1">
    <citation type="submission" date="2013-07" db="EMBL/GenBank/DDBJ databases">
        <title>The Genome Sequence of Cryptococcus heveanensis BCC8398.</title>
        <authorList>
            <consortium name="The Broad Institute Genome Sequencing Platform"/>
            <person name="Cuomo C."/>
            <person name="Litvintseva A."/>
            <person name="Chen Y."/>
            <person name="Heitman J."/>
            <person name="Sun S."/>
            <person name="Springer D."/>
            <person name="Dromer F."/>
            <person name="Young S.K."/>
            <person name="Zeng Q."/>
            <person name="Gargeya S."/>
            <person name="Fitzgerald M."/>
            <person name="Abouelleil A."/>
            <person name="Alvarado L."/>
            <person name="Berlin A.M."/>
            <person name="Chapman S.B."/>
            <person name="Dewar J."/>
            <person name="Goldberg J."/>
            <person name="Griggs A."/>
            <person name="Gujja S."/>
            <person name="Hansen M."/>
            <person name="Howarth C."/>
            <person name="Imamovic A."/>
            <person name="Larimer J."/>
            <person name="McCowan C."/>
            <person name="Murphy C."/>
            <person name="Pearson M."/>
            <person name="Priest M."/>
            <person name="Roberts A."/>
            <person name="Saif S."/>
            <person name="Shea T."/>
            <person name="Sykes S."/>
            <person name="Wortman J."/>
            <person name="Nusbaum C."/>
            <person name="Birren B."/>
        </authorList>
    </citation>
    <scope>NUCLEOTIDE SEQUENCE [LARGE SCALE GENOMIC DNA]</scope>
    <source>
        <strain evidence="2 3">BCC8398</strain>
    </source>
</reference>
<feature type="region of interest" description="Disordered" evidence="1">
    <location>
        <begin position="454"/>
        <end position="480"/>
    </location>
</feature>
<feature type="region of interest" description="Disordered" evidence="1">
    <location>
        <begin position="199"/>
        <end position="261"/>
    </location>
</feature>
<feature type="compositionally biased region" description="Polar residues" evidence="1">
    <location>
        <begin position="465"/>
        <end position="480"/>
    </location>
</feature>
<feature type="compositionally biased region" description="Low complexity" evidence="1">
    <location>
        <begin position="30"/>
        <end position="39"/>
    </location>
</feature>
<keyword evidence="3" id="KW-1185">Reference proteome</keyword>
<evidence type="ECO:0000313" key="3">
    <source>
        <dbReference type="Proteomes" id="UP000092666"/>
    </source>
</evidence>
<feature type="region of interest" description="Disordered" evidence="1">
    <location>
        <begin position="1"/>
        <end position="86"/>
    </location>
</feature>
<reference evidence="3" key="2">
    <citation type="submission" date="2013-12" db="EMBL/GenBank/DDBJ databases">
        <title>Evolution of pathogenesis and genome organization in the Tremellales.</title>
        <authorList>
            <person name="Cuomo C."/>
            <person name="Litvintseva A."/>
            <person name="Heitman J."/>
            <person name="Chen Y."/>
            <person name="Sun S."/>
            <person name="Springer D."/>
            <person name="Dromer F."/>
            <person name="Young S."/>
            <person name="Zeng Q."/>
            <person name="Chapman S."/>
            <person name="Gujja S."/>
            <person name="Saif S."/>
            <person name="Birren B."/>
        </authorList>
    </citation>
    <scope>NUCLEOTIDE SEQUENCE [LARGE SCALE GENOMIC DNA]</scope>
    <source>
        <strain evidence="3">BCC8398</strain>
    </source>
</reference>